<dbReference type="VEuPathDB" id="HostDB:ENSMMUG00000056063"/>
<proteinExistence type="predicted"/>
<evidence type="ECO:0000313" key="2">
    <source>
        <dbReference type="Ensembl" id="ENSMMUP00000062231.1"/>
    </source>
</evidence>
<evidence type="ECO:0000256" key="1">
    <source>
        <dbReference type="SAM" id="SignalP"/>
    </source>
</evidence>
<dbReference type="Proteomes" id="UP000006718">
    <property type="component" value="Chromosome 7"/>
</dbReference>
<dbReference type="GeneTree" id="ENSGT01150000286943"/>
<accession>A0A5F7ZCA0</accession>
<name>A0A5F7ZCA0_MACMU</name>
<dbReference type="Bgee" id="ENSMMUG00000056063">
    <property type="expression patterns" value="Expressed in frontal cortex"/>
</dbReference>
<feature type="signal peptide" evidence="1">
    <location>
        <begin position="1"/>
        <end position="20"/>
    </location>
</feature>
<feature type="chain" id="PRO_5023844894" description="Secreted protein" evidence="1">
    <location>
        <begin position="21"/>
        <end position="194"/>
    </location>
</feature>
<dbReference type="InParanoid" id="A0A5F7ZCA0"/>
<dbReference type="PRINTS" id="PR02045">
    <property type="entry name" value="F138DOMAIN"/>
</dbReference>
<reference evidence="2" key="3">
    <citation type="submission" date="2025-08" db="UniProtKB">
        <authorList>
            <consortium name="Ensembl"/>
        </authorList>
    </citation>
    <scope>IDENTIFICATION</scope>
    <source>
        <strain evidence="2">17573</strain>
    </source>
</reference>
<reference evidence="2" key="2">
    <citation type="submission" date="2019-01" db="EMBL/GenBank/DDBJ databases">
        <authorList>
            <person name="Graves T."/>
            <person name="Eichler E.E."/>
            <person name="Wilson R.K."/>
        </authorList>
    </citation>
    <scope>NUCLEOTIDE SEQUENCE [LARGE SCALE GENOMIC DNA]</scope>
    <source>
        <strain evidence="2">17573</strain>
    </source>
</reference>
<dbReference type="PANTHER" id="PTHR12138:SF155">
    <property type="entry name" value="DOWN SYNDROME CRITICAL REGION PROTEIN 8"/>
    <property type="match status" value="1"/>
</dbReference>
<organism evidence="2 3">
    <name type="scientific">Macaca mulatta</name>
    <name type="common">Rhesus macaque</name>
    <dbReference type="NCBI Taxonomy" id="9544"/>
    <lineage>
        <taxon>Eukaryota</taxon>
        <taxon>Metazoa</taxon>
        <taxon>Chordata</taxon>
        <taxon>Craniata</taxon>
        <taxon>Vertebrata</taxon>
        <taxon>Euteleostomi</taxon>
        <taxon>Mammalia</taxon>
        <taxon>Eutheria</taxon>
        <taxon>Euarchontoglires</taxon>
        <taxon>Primates</taxon>
        <taxon>Haplorrhini</taxon>
        <taxon>Catarrhini</taxon>
        <taxon>Cercopithecidae</taxon>
        <taxon>Cercopithecinae</taxon>
        <taxon>Macaca</taxon>
    </lineage>
</organism>
<evidence type="ECO:0008006" key="4">
    <source>
        <dbReference type="Google" id="ProtNLM"/>
    </source>
</evidence>
<dbReference type="Ensembl" id="ENSMMUT00000081368.1">
    <property type="protein sequence ID" value="ENSMMUP00000062231.1"/>
    <property type="gene ID" value="ENSMMUG00000056063.1"/>
</dbReference>
<protein>
    <recommendedName>
        <fullName evidence="4">Secreted protein</fullName>
    </recommendedName>
</protein>
<sequence>RWQLLFFCLFVCFVLRQGLTLSPRLEYGSLISAHCNLRLPGSSDSPTSASRVAGTTGARHHAWLIFVFLVETRFHHVGQPGLELLTSSDLPTLASQSAGIIGVSHHAGRAAPFLSVYLLSLQLKDNLIYIERQGKKGPMTSWYVLRERHFNIKHHPIKFQKCIYPKIFPFQKLYQAISRLGAVAQACNPSTLGG</sequence>
<keyword evidence="1" id="KW-0732">Signal</keyword>
<keyword evidence="3" id="KW-1185">Reference proteome</keyword>
<evidence type="ECO:0000313" key="3">
    <source>
        <dbReference type="Proteomes" id="UP000006718"/>
    </source>
</evidence>
<reference evidence="3" key="1">
    <citation type="journal article" date="2007" name="Science">
        <title>Evolutionary and biomedical insights from the rhesus macaque genome.</title>
        <authorList>
            <person name="Gibbs R.A."/>
            <person name="Rogers J."/>
            <person name="Katze M.G."/>
            <person name="Bumgarner R."/>
            <person name="Weinstock G.M."/>
            <person name="Mardis E.R."/>
            <person name="Remington K.A."/>
            <person name="Strausberg R.L."/>
            <person name="Venter J.C."/>
            <person name="Wilson R.K."/>
            <person name="Batzer M.A."/>
            <person name="Bustamante C.D."/>
            <person name="Eichler E.E."/>
            <person name="Hahn M.W."/>
            <person name="Hardison R.C."/>
            <person name="Makova K.D."/>
            <person name="Miller W."/>
            <person name="Milosavljevic A."/>
            <person name="Palermo R.E."/>
            <person name="Siepel A."/>
            <person name="Sikela J.M."/>
            <person name="Attaway T."/>
            <person name="Bell S."/>
            <person name="Bernard K.E."/>
            <person name="Buhay C.J."/>
            <person name="Chandrabose M.N."/>
            <person name="Dao M."/>
            <person name="Davis C."/>
            <person name="Delehaunty K.D."/>
            <person name="Ding Y."/>
            <person name="Dinh H.H."/>
            <person name="Dugan-Rocha S."/>
            <person name="Fulton L.A."/>
            <person name="Gabisi R.A."/>
            <person name="Garner T.T."/>
            <person name="Godfrey J."/>
            <person name="Hawes A.C."/>
            <person name="Hernandez J."/>
            <person name="Hines S."/>
            <person name="Holder M."/>
            <person name="Hume J."/>
            <person name="Jhangiani S.N."/>
            <person name="Joshi V."/>
            <person name="Khan Z.M."/>
            <person name="Kirkness E.F."/>
            <person name="Cree A."/>
            <person name="Fowler R.G."/>
            <person name="Lee S."/>
            <person name="Lewis L.R."/>
            <person name="Li Z."/>
            <person name="Liu Y.-S."/>
            <person name="Moore S.M."/>
            <person name="Muzny D."/>
            <person name="Nazareth L.V."/>
            <person name="Ngo D.N."/>
            <person name="Okwuonu G.O."/>
            <person name="Pai G."/>
            <person name="Parker D."/>
            <person name="Paul H.A."/>
            <person name="Pfannkoch C."/>
            <person name="Pohl C.S."/>
            <person name="Rogers Y.-H.C."/>
            <person name="Ruiz S.J."/>
            <person name="Sabo A."/>
            <person name="Santibanez J."/>
            <person name="Schneider B.W."/>
            <person name="Smith S.M."/>
            <person name="Sodergren E."/>
            <person name="Svatek A.F."/>
            <person name="Utterback T.R."/>
            <person name="Vattathil S."/>
            <person name="Warren W."/>
            <person name="White C.S."/>
            <person name="Chinwalla A.T."/>
            <person name="Feng Y."/>
            <person name="Halpern A.L."/>
            <person name="Hillier L.W."/>
            <person name="Huang X."/>
            <person name="Minx P."/>
            <person name="Nelson J.O."/>
            <person name="Pepin K.H."/>
            <person name="Qin X."/>
            <person name="Sutton G.G."/>
            <person name="Venter E."/>
            <person name="Walenz B.P."/>
            <person name="Wallis J.W."/>
            <person name="Worley K.C."/>
            <person name="Yang S.-P."/>
            <person name="Jones S.M."/>
            <person name="Marra M.A."/>
            <person name="Rocchi M."/>
            <person name="Schein J.E."/>
            <person name="Baertsch R."/>
            <person name="Clarke L."/>
            <person name="Csuros M."/>
            <person name="Glasscock J."/>
            <person name="Harris R.A."/>
            <person name="Havlak P."/>
            <person name="Jackson A.R."/>
            <person name="Jiang H."/>
            <person name="Liu Y."/>
            <person name="Messina D.N."/>
            <person name="Shen Y."/>
            <person name="Song H.X.-Z."/>
            <person name="Wylie T."/>
            <person name="Zhang L."/>
            <person name="Birney E."/>
            <person name="Han K."/>
            <person name="Konkel M.K."/>
            <person name="Lee J."/>
            <person name="Smit A.F.A."/>
            <person name="Ullmer B."/>
            <person name="Wang H."/>
            <person name="Xing J."/>
            <person name="Burhans R."/>
            <person name="Cheng Z."/>
            <person name="Karro J.E."/>
            <person name="Ma J."/>
            <person name="Raney B."/>
            <person name="She X."/>
            <person name="Cox M.J."/>
            <person name="Demuth J.P."/>
            <person name="Dumas L.J."/>
            <person name="Han S.-G."/>
            <person name="Hopkins J."/>
            <person name="Karimpour-Fard A."/>
            <person name="Kim Y.H."/>
            <person name="Pollack J.R."/>
            <person name="Vinar T."/>
            <person name="Addo-Quaye C."/>
            <person name="Degenhardt J."/>
            <person name="Denby A."/>
            <person name="Hubisz M.J."/>
            <person name="Indap A."/>
            <person name="Kosiol C."/>
            <person name="Lahn B.T."/>
            <person name="Lawson H.A."/>
            <person name="Marklein A."/>
            <person name="Nielsen R."/>
            <person name="Vallender E.J."/>
            <person name="Clark A.G."/>
            <person name="Ferguson B."/>
            <person name="Hernandez R.D."/>
            <person name="Hirani K."/>
            <person name="Kehrer-Sawatzki H."/>
            <person name="Kolb J."/>
            <person name="Patil S."/>
            <person name="Pu L.-L."/>
            <person name="Ren Y."/>
            <person name="Smith D.G."/>
            <person name="Wheeler D.A."/>
            <person name="Schenck I."/>
            <person name="Ball E.V."/>
            <person name="Chen R."/>
            <person name="Cooper D.N."/>
            <person name="Giardine B."/>
            <person name="Hsu F."/>
            <person name="Kent W.J."/>
            <person name="Lesk A."/>
            <person name="Nelson D.L."/>
            <person name="O'brien W.E."/>
            <person name="Pruefer K."/>
            <person name="Stenson P.D."/>
            <person name="Wallace J.C."/>
            <person name="Ke H."/>
            <person name="Liu X.-M."/>
            <person name="Wang P."/>
            <person name="Xiang A.P."/>
            <person name="Yang F."/>
            <person name="Barber G.P."/>
            <person name="Haussler D."/>
            <person name="Karolchik D."/>
            <person name="Kern A.D."/>
            <person name="Kuhn R.M."/>
            <person name="Smith K.E."/>
            <person name="Zwieg A.S."/>
        </authorList>
    </citation>
    <scope>NUCLEOTIDE SEQUENCE [LARGE SCALE GENOMIC DNA]</scope>
    <source>
        <strain evidence="3">17573</strain>
    </source>
</reference>
<reference evidence="2" key="4">
    <citation type="submission" date="2025-09" db="UniProtKB">
        <authorList>
            <consortium name="Ensembl"/>
        </authorList>
    </citation>
    <scope>IDENTIFICATION</scope>
    <source>
        <strain evidence="2">17573</strain>
    </source>
</reference>
<dbReference type="PANTHER" id="PTHR12138">
    <property type="entry name" value="PRIMATE-EXPANDED PROTEIN FAMILY"/>
    <property type="match status" value="1"/>
</dbReference>
<dbReference type="AlphaFoldDB" id="A0A5F7ZCA0"/>